<dbReference type="Proteomes" id="UP001500888">
    <property type="component" value="Unassembled WGS sequence"/>
</dbReference>
<organism evidence="2 3">
    <name type="scientific">Sphaerisporangium flaviroseum</name>
    <dbReference type="NCBI Taxonomy" id="509199"/>
    <lineage>
        <taxon>Bacteria</taxon>
        <taxon>Bacillati</taxon>
        <taxon>Actinomycetota</taxon>
        <taxon>Actinomycetes</taxon>
        <taxon>Streptosporangiales</taxon>
        <taxon>Streptosporangiaceae</taxon>
        <taxon>Sphaerisporangium</taxon>
    </lineage>
</organism>
<keyword evidence="3" id="KW-1185">Reference proteome</keyword>
<protein>
    <recommendedName>
        <fullName evidence="1">DUF4166 domain-containing protein</fullName>
    </recommendedName>
</protein>
<name>A0ABP7I3Q5_9ACTN</name>
<evidence type="ECO:0000259" key="1">
    <source>
        <dbReference type="Pfam" id="PF13761"/>
    </source>
</evidence>
<proteinExistence type="predicted"/>
<reference evidence="3" key="1">
    <citation type="journal article" date="2019" name="Int. J. Syst. Evol. Microbiol.">
        <title>The Global Catalogue of Microorganisms (GCM) 10K type strain sequencing project: providing services to taxonomists for standard genome sequencing and annotation.</title>
        <authorList>
            <consortium name="The Broad Institute Genomics Platform"/>
            <consortium name="The Broad Institute Genome Sequencing Center for Infectious Disease"/>
            <person name="Wu L."/>
            <person name="Ma J."/>
        </authorList>
    </citation>
    <scope>NUCLEOTIDE SEQUENCE [LARGE SCALE GENOMIC DNA]</scope>
    <source>
        <strain evidence="3">JCM 16908</strain>
    </source>
</reference>
<gene>
    <name evidence="2" type="ORF">GCM10022226_26720</name>
</gene>
<evidence type="ECO:0000313" key="2">
    <source>
        <dbReference type="EMBL" id="GAA3805426.1"/>
    </source>
</evidence>
<feature type="domain" description="DUF4166" evidence="1">
    <location>
        <begin position="3"/>
        <end position="173"/>
    </location>
</feature>
<comment type="caution">
    <text evidence="2">The sequence shown here is derived from an EMBL/GenBank/DDBJ whole genome shotgun (WGS) entry which is preliminary data.</text>
</comment>
<dbReference type="InterPro" id="IPR025311">
    <property type="entry name" value="DUF4166"/>
</dbReference>
<evidence type="ECO:0000313" key="3">
    <source>
        <dbReference type="Proteomes" id="UP001500888"/>
    </source>
</evidence>
<accession>A0ABP7I3Q5</accession>
<dbReference type="EMBL" id="BAAAZR010000004">
    <property type="protein sequence ID" value="GAA3805426.1"/>
    <property type="molecule type" value="Genomic_DNA"/>
</dbReference>
<dbReference type="Pfam" id="PF13761">
    <property type="entry name" value="DUF4166"/>
    <property type="match status" value="1"/>
</dbReference>
<sequence>MWRFHLGDDTVSGTGVLEVRRGPGILGRIACAVLGLPRTCTAAPARVTVRRSRAAGPAAGETSILERWERRIGAQDLLSEQVRIGERGWEPHGPLEIRTRTVATPTEVNVVQEGAVVRIGRREFAVPKRLAPRVSAHAWVETGDRARMPPRFHIEVRVTAPLIGEVMSYRGHMDEEAQVRP</sequence>